<organism evidence="2 3">
    <name type="scientific">Candidatus Nitrosocosmicus franklandianus</name>
    <dbReference type="NCBI Taxonomy" id="1798806"/>
    <lineage>
        <taxon>Archaea</taxon>
        <taxon>Nitrososphaerota</taxon>
        <taxon>Nitrososphaeria</taxon>
        <taxon>Nitrososphaerales</taxon>
        <taxon>Nitrososphaeraceae</taxon>
        <taxon>Candidatus Nitrosocosmicus</taxon>
    </lineage>
</organism>
<evidence type="ECO:0000256" key="1">
    <source>
        <dbReference type="SAM" id="Phobius"/>
    </source>
</evidence>
<name>A0A484I5R1_9ARCH</name>
<evidence type="ECO:0000313" key="3">
    <source>
        <dbReference type="Proteomes" id="UP000294299"/>
    </source>
</evidence>
<dbReference type="Proteomes" id="UP000294299">
    <property type="component" value="Chromosome NFRAN"/>
</dbReference>
<sequence>MSWSSPPANALLSMVLLIATTEPTKTAATKIDMIDKLIFLSMSKFSFYYIIGLFNSILK</sequence>
<keyword evidence="3" id="KW-1185">Reference proteome</keyword>
<accession>A0A484I5R1</accession>
<evidence type="ECO:0000313" key="2">
    <source>
        <dbReference type="EMBL" id="VFJ12528.1"/>
    </source>
</evidence>
<dbReference type="KEGG" id="nfn:NFRAN_0207"/>
<keyword evidence="1" id="KW-1133">Transmembrane helix</keyword>
<keyword evidence="1" id="KW-0812">Transmembrane</keyword>
<protein>
    <submittedName>
        <fullName evidence="2">Uncharacterized protein</fullName>
    </submittedName>
</protein>
<gene>
    <name evidence="2" type="ORF">NFRAN_0207</name>
</gene>
<dbReference type="EMBL" id="LR216287">
    <property type="protein sequence ID" value="VFJ12528.1"/>
    <property type="molecule type" value="Genomic_DNA"/>
</dbReference>
<dbReference type="AlphaFoldDB" id="A0A484I5R1"/>
<keyword evidence="1" id="KW-0472">Membrane</keyword>
<feature type="transmembrane region" description="Helical" evidence="1">
    <location>
        <begin position="38"/>
        <end position="58"/>
    </location>
</feature>
<reference evidence="2 3" key="1">
    <citation type="submission" date="2019-02" db="EMBL/GenBank/DDBJ databases">
        <authorList>
            <person name="Lehtovirta-Morley E L."/>
        </authorList>
    </citation>
    <scope>NUCLEOTIDE SEQUENCE [LARGE SCALE GENOMIC DNA]</scope>
    <source>
        <strain evidence="2">NFRAN1</strain>
    </source>
</reference>
<proteinExistence type="predicted"/>